<dbReference type="PANTHER" id="PTHR17985:SF8">
    <property type="entry name" value="TRANSPORT AND GOLGI ORGANIZATION PROTEIN 2 HOMOLOG"/>
    <property type="match status" value="1"/>
</dbReference>
<dbReference type="Pfam" id="PF05742">
    <property type="entry name" value="TANGO2"/>
    <property type="match status" value="1"/>
</dbReference>
<evidence type="ECO:0000313" key="1">
    <source>
        <dbReference type="EMBL" id="MDO6673889.1"/>
    </source>
</evidence>
<reference evidence="1" key="1">
    <citation type="submission" date="2023-07" db="EMBL/GenBank/DDBJ databases">
        <title>Genome content predicts the carbon catabolic preferences of heterotrophic bacteria.</title>
        <authorList>
            <person name="Gralka M."/>
        </authorList>
    </citation>
    <scope>NUCLEOTIDE SEQUENCE</scope>
    <source>
        <strain evidence="1">C2R13</strain>
    </source>
</reference>
<name>A0AAP4U1Z1_9GAMM</name>
<gene>
    <name evidence="1" type="ORF">Q4535_17440</name>
</gene>
<dbReference type="InterPro" id="IPR008551">
    <property type="entry name" value="TANGO2"/>
</dbReference>
<protein>
    <submittedName>
        <fullName evidence="1">NRDE family protein</fullName>
    </submittedName>
</protein>
<dbReference type="EMBL" id="JAUORK010000039">
    <property type="protein sequence ID" value="MDO6673889.1"/>
    <property type="molecule type" value="Genomic_DNA"/>
</dbReference>
<evidence type="ECO:0000313" key="2">
    <source>
        <dbReference type="Proteomes" id="UP001170481"/>
    </source>
</evidence>
<proteinExistence type="predicted"/>
<dbReference type="AlphaFoldDB" id="A0AAP4U1Z1"/>
<organism evidence="1 2">
    <name type="scientific">Cobetia amphilecti</name>
    <dbReference type="NCBI Taxonomy" id="1055104"/>
    <lineage>
        <taxon>Bacteria</taxon>
        <taxon>Pseudomonadati</taxon>
        <taxon>Pseudomonadota</taxon>
        <taxon>Gammaproteobacteria</taxon>
        <taxon>Oceanospirillales</taxon>
        <taxon>Halomonadaceae</taxon>
        <taxon>Cobetia</taxon>
    </lineage>
</organism>
<accession>A0AAP4U1Z1</accession>
<dbReference type="Proteomes" id="UP001170481">
    <property type="component" value="Unassembled WGS sequence"/>
</dbReference>
<sequence>MCLMAFDWQPDSPQGECLLLIGNRDEFHARATAGLCVWPDGVLCGGRDLVAGGGWLVMHPAGSLATLTNVRQLDHAVQTASISRGQLVAAAARQALDRCSRWRLEDWLRALVAGESVPAALEGADAQKLSALTLEAVDWCNLLVCDGKALWRLHHGPQGAEVTRLGAGIHSLSNGHPGSDWPKQRRLSGRLAALLDPSARAGQTTERPLSDDALLDLLKDDWRPAPTQLPATGLSPEREALLSSPFIVSAEYGTRASTLVRWQRHPTRDTTDPPGVVQTLILLERRFSPEGHTIASRRAMTRLLATGSDEEGDIGSWRLS</sequence>
<dbReference type="PANTHER" id="PTHR17985">
    <property type="entry name" value="SER/THR-RICH PROTEIN T10 IN DGCR REGION"/>
    <property type="match status" value="1"/>
</dbReference>
<comment type="caution">
    <text evidence="1">The sequence shown here is derived from an EMBL/GenBank/DDBJ whole genome shotgun (WGS) entry which is preliminary data.</text>
</comment>
<dbReference type="RefSeq" id="WP_303595647.1">
    <property type="nucleotide sequence ID" value="NZ_JAUORK010000039.1"/>
</dbReference>